<dbReference type="UniPathway" id="UPA00219"/>
<reference evidence="13 14" key="1">
    <citation type="submission" date="2020-08" db="EMBL/GenBank/DDBJ databases">
        <title>Genomic Encyclopedia of Type Strains, Phase IV (KMG-IV): sequencing the most valuable type-strain genomes for metagenomic binning, comparative biology and taxonomic classification.</title>
        <authorList>
            <person name="Goeker M."/>
        </authorList>
    </citation>
    <scope>NUCLEOTIDE SEQUENCE [LARGE SCALE GENOMIC DNA]</scope>
    <source>
        <strain evidence="13 14">DSM 25620</strain>
    </source>
</reference>
<dbReference type="SUPFAM" id="SSF141523">
    <property type="entry name" value="L,D-transpeptidase catalytic domain-like"/>
    <property type="match status" value="1"/>
</dbReference>
<dbReference type="RefSeq" id="WP_022712420.1">
    <property type="nucleotide sequence ID" value="NZ_JACHIL010000002.1"/>
</dbReference>
<keyword evidence="8 9" id="KW-0961">Cell wall biogenesis/degradation</keyword>
<evidence type="ECO:0000256" key="8">
    <source>
        <dbReference type="ARBA" id="ARBA00023316"/>
    </source>
</evidence>
<protein>
    <submittedName>
        <fullName evidence="13">Lipoprotein-anchoring transpeptidase ErfK/SrfK</fullName>
    </submittedName>
</protein>
<evidence type="ECO:0000313" key="13">
    <source>
        <dbReference type="EMBL" id="MBB5090755.1"/>
    </source>
</evidence>
<keyword evidence="7 9" id="KW-0573">Peptidoglycan synthesis</keyword>
<feature type="chain" id="PRO_5030885990" evidence="11">
    <location>
        <begin position="26"/>
        <end position="216"/>
    </location>
</feature>
<feature type="signal peptide" evidence="11">
    <location>
        <begin position="1"/>
        <end position="25"/>
    </location>
</feature>
<evidence type="ECO:0000313" key="14">
    <source>
        <dbReference type="Proteomes" id="UP000531231"/>
    </source>
</evidence>
<dbReference type="PANTHER" id="PTHR30582:SF24">
    <property type="entry name" value="L,D-TRANSPEPTIDASE ERFK_SRFK-RELATED"/>
    <property type="match status" value="1"/>
</dbReference>
<keyword evidence="3" id="KW-0328">Glycosyltransferase</keyword>
<feature type="active site" description="Proton donor/acceptor" evidence="9">
    <location>
        <position position="176"/>
    </location>
</feature>
<dbReference type="Gene3D" id="2.40.440.10">
    <property type="entry name" value="L,D-transpeptidase catalytic domain-like"/>
    <property type="match status" value="1"/>
</dbReference>
<keyword evidence="14" id="KW-1185">Reference proteome</keyword>
<keyword evidence="11" id="KW-0732">Signal</keyword>
<accession>A0A7W8AI99</accession>
<evidence type="ECO:0000256" key="3">
    <source>
        <dbReference type="ARBA" id="ARBA00022676"/>
    </source>
</evidence>
<dbReference type="GO" id="GO:0071972">
    <property type="term" value="F:peptidoglycan L,D-transpeptidase activity"/>
    <property type="evidence" value="ECO:0007669"/>
    <property type="project" value="TreeGrafter"/>
</dbReference>
<keyword evidence="6 9" id="KW-0133">Cell shape</keyword>
<feature type="domain" description="L,D-TPase catalytic" evidence="12">
    <location>
        <begin position="79"/>
        <end position="216"/>
    </location>
</feature>
<name>A0A7W8AI99_9HYPH</name>
<dbReference type="AlphaFoldDB" id="A0A7W8AI99"/>
<dbReference type="InterPro" id="IPR005490">
    <property type="entry name" value="LD_TPept_cat_dom"/>
</dbReference>
<comment type="pathway">
    <text evidence="1 9">Cell wall biogenesis; peptidoglycan biosynthesis.</text>
</comment>
<evidence type="ECO:0000256" key="1">
    <source>
        <dbReference type="ARBA" id="ARBA00004752"/>
    </source>
</evidence>
<dbReference type="InterPro" id="IPR038063">
    <property type="entry name" value="Transpep_catalytic_dom"/>
</dbReference>
<comment type="similarity">
    <text evidence="2">Belongs to the YkuD family.</text>
</comment>
<keyword evidence="4" id="KW-0808">Transferase</keyword>
<dbReference type="CDD" id="cd16913">
    <property type="entry name" value="YkuD_like"/>
    <property type="match status" value="1"/>
</dbReference>
<keyword evidence="5" id="KW-0378">Hydrolase</keyword>
<organism evidence="13 14">
    <name type="scientific">Pseudochrobactrum saccharolyticum</name>
    <dbReference type="NCBI Taxonomy" id="354352"/>
    <lineage>
        <taxon>Bacteria</taxon>
        <taxon>Pseudomonadati</taxon>
        <taxon>Pseudomonadota</taxon>
        <taxon>Alphaproteobacteria</taxon>
        <taxon>Hyphomicrobiales</taxon>
        <taxon>Brucellaceae</taxon>
        <taxon>Pseudochrobactrum</taxon>
    </lineage>
</organism>
<gene>
    <name evidence="13" type="ORF">HNQ68_001279</name>
</gene>
<dbReference type="EMBL" id="JACHIL010000002">
    <property type="protein sequence ID" value="MBB5090755.1"/>
    <property type="molecule type" value="Genomic_DNA"/>
</dbReference>
<feature type="active site" description="Nucleophile" evidence="9">
    <location>
        <position position="192"/>
    </location>
</feature>
<dbReference type="GO" id="GO:0005576">
    <property type="term" value="C:extracellular region"/>
    <property type="evidence" value="ECO:0007669"/>
    <property type="project" value="TreeGrafter"/>
</dbReference>
<proteinExistence type="inferred from homology"/>
<evidence type="ECO:0000259" key="12">
    <source>
        <dbReference type="PROSITE" id="PS52029"/>
    </source>
</evidence>
<evidence type="ECO:0000256" key="7">
    <source>
        <dbReference type="ARBA" id="ARBA00022984"/>
    </source>
</evidence>
<sequence length="216" mass="23296">MISSRVLIAGFAGLCLSFSALTGQAAAQTAAAAASTDTTAKAAKPEKKKATTQKAAKGKYNIDPRYQAQTVAFSGYPVGTIVVDPAKYFLYLVETPTTARRYGIAVGKVGLEFKGTGTINAKREWPRWIPTADMVKRSPEHYGRFKNGMDGGLGNPLGSRALYLFQGNKDTYIRIHGTVQPWTIGSSASNGCFRMTNEDVMELYERVNLGATVVVL</sequence>
<dbReference type="PANTHER" id="PTHR30582">
    <property type="entry name" value="L,D-TRANSPEPTIDASE"/>
    <property type="match status" value="1"/>
</dbReference>
<evidence type="ECO:0000256" key="9">
    <source>
        <dbReference type="PROSITE-ProRule" id="PRU01373"/>
    </source>
</evidence>
<evidence type="ECO:0000256" key="2">
    <source>
        <dbReference type="ARBA" id="ARBA00005992"/>
    </source>
</evidence>
<dbReference type="GO" id="GO:0008360">
    <property type="term" value="P:regulation of cell shape"/>
    <property type="evidence" value="ECO:0007669"/>
    <property type="project" value="UniProtKB-UniRule"/>
</dbReference>
<dbReference type="GO" id="GO:0018104">
    <property type="term" value="P:peptidoglycan-protein cross-linking"/>
    <property type="evidence" value="ECO:0007669"/>
    <property type="project" value="TreeGrafter"/>
</dbReference>
<evidence type="ECO:0000256" key="10">
    <source>
        <dbReference type="SAM" id="MobiDB-lite"/>
    </source>
</evidence>
<dbReference type="FunFam" id="2.40.440.10:FF:000002">
    <property type="entry name" value="L,D-transpeptidase ErfK/SrfK"/>
    <property type="match status" value="1"/>
</dbReference>
<dbReference type="GO" id="GO:0016757">
    <property type="term" value="F:glycosyltransferase activity"/>
    <property type="evidence" value="ECO:0007669"/>
    <property type="project" value="UniProtKB-KW"/>
</dbReference>
<evidence type="ECO:0000256" key="11">
    <source>
        <dbReference type="SAM" id="SignalP"/>
    </source>
</evidence>
<dbReference type="PROSITE" id="PS52029">
    <property type="entry name" value="LD_TPASE"/>
    <property type="match status" value="1"/>
</dbReference>
<dbReference type="InterPro" id="IPR050979">
    <property type="entry name" value="LD-transpeptidase"/>
</dbReference>
<feature type="region of interest" description="Disordered" evidence="10">
    <location>
        <begin position="37"/>
        <end position="56"/>
    </location>
</feature>
<evidence type="ECO:0000256" key="5">
    <source>
        <dbReference type="ARBA" id="ARBA00022801"/>
    </source>
</evidence>
<dbReference type="Pfam" id="PF03734">
    <property type="entry name" value="YkuD"/>
    <property type="match status" value="1"/>
</dbReference>
<keyword evidence="13" id="KW-0449">Lipoprotein</keyword>
<dbReference type="Proteomes" id="UP000531231">
    <property type="component" value="Unassembled WGS sequence"/>
</dbReference>
<comment type="caution">
    <text evidence="13">The sequence shown here is derived from an EMBL/GenBank/DDBJ whole genome shotgun (WGS) entry which is preliminary data.</text>
</comment>
<evidence type="ECO:0000256" key="4">
    <source>
        <dbReference type="ARBA" id="ARBA00022679"/>
    </source>
</evidence>
<dbReference type="GO" id="GO:0071555">
    <property type="term" value="P:cell wall organization"/>
    <property type="evidence" value="ECO:0007669"/>
    <property type="project" value="UniProtKB-UniRule"/>
</dbReference>
<evidence type="ECO:0000256" key="6">
    <source>
        <dbReference type="ARBA" id="ARBA00022960"/>
    </source>
</evidence>